<accession>A0A371X5I5</accession>
<reference evidence="6 7" key="1">
    <citation type="submission" date="2018-08" db="EMBL/GenBank/DDBJ databases">
        <title>Fulvimarina sp. 85, whole genome shotgun sequence.</title>
        <authorList>
            <person name="Tuo L."/>
        </authorList>
    </citation>
    <scope>NUCLEOTIDE SEQUENCE [LARGE SCALE GENOMIC DNA]</scope>
    <source>
        <strain evidence="6 7">85</strain>
    </source>
</reference>
<dbReference type="RefSeq" id="WP_116682898.1">
    <property type="nucleotide sequence ID" value="NZ_QURL01000003.1"/>
</dbReference>
<name>A0A371X5I5_9HYPH</name>
<dbReference type="PROSITE" id="PS51755">
    <property type="entry name" value="OMPR_PHOB"/>
    <property type="match status" value="1"/>
</dbReference>
<comment type="caution">
    <text evidence="6">The sequence shown here is derived from an EMBL/GenBank/DDBJ whole genome shotgun (WGS) entry which is preliminary data.</text>
</comment>
<dbReference type="InterPro" id="IPR001867">
    <property type="entry name" value="OmpR/PhoB-type_DNA-bd"/>
</dbReference>
<evidence type="ECO:0000259" key="5">
    <source>
        <dbReference type="PROSITE" id="PS51755"/>
    </source>
</evidence>
<evidence type="ECO:0000313" key="7">
    <source>
        <dbReference type="Proteomes" id="UP000264310"/>
    </source>
</evidence>
<dbReference type="PANTHER" id="PTHR48111">
    <property type="entry name" value="REGULATOR OF RPOS"/>
    <property type="match status" value="1"/>
</dbReference>
<dbReference type="GO" id="GO:0000976">
    <property type="term" value="F:transcription cis-regulatory region binding"/>
    <property type="evidence" value="ECO:0007669"/>
    <property type="project" value="TreeGrafter"/>
</dbReference>
<evidence type="ECO:0000256" key="2">
    <source>
        <dbReference type="PROSITE-ProRule" id="PRU00169"/>
    </source>
</evidence>
<feature type="domain" description="Response regulatory" evidence="4">
    <location>
        <begin position="2"/>
        <end position="116"/>
    </location>
</feature>
<dbReference type="Proteomes" id="UP000264310">
    <property type="component" value="Unassembled WGS sequence"/>
</dbReference>
<dbReference type="GO" id="GO:0006355">
    <property type="term" value="P:regulation of DNA-templated transcription"/>
    <property type="evidence" value="ECO:0007669"/>
    <property type="project" value="InterPro"/>
</dbReference>
<dbReference type="Gene3D" id="6.10.250.690">
    <property type="match status" value="1"/>
</dbReference>
<protein>
    <submittedName>
        <fullName evidence="6">DNA-binding response regulator</fullName>
    </submittedName>
</protein>
<keyword evidence="7" id="KW-1185">Reference proteome</keyword>
<keyword evidence="2" id="KW-0597">Phosphoprotein</keyword>
<evidence type="ECO:0000256" key="3">
    <source>
        <dbReference type="PROSITE-ProRule" id="PRU01091"/>
    </source>
</evidence>
<dbReference type="Pfam" id="PF00072">
    <property type="entry name" value="Response_reg"/>
    <property type="match status" value="1"/>
</dbReference>
<evidence type="ECO:0000313" key="6">
    <source>
        <dbReference type="EMBL" id="RFC64482.1"/>
    </source>
</evidence>
<dbReference type="PANTHER" id="PTHR48111:SF36">
    <property type="entry name" value="TRANSCRIPTIONAL REGULATORY PROTEIN CUTR"/>
    <property type="match status" value="1"/>
</dbReference>
<dbReference type="OrthoDB" id="9802426at2"/>
<dbReference type="SMART" id="SM00862">
    <property type="entry name" value="Trans_reg_C"/>
    <property type="match status" value="1"/>
</dbReference>
<feature type="domain" description="OmpR/PhoB-type" evidence="5">
    <location>
        <begin position="123"/>
        <end position="221"/>
    </location>
</feature>
<dbReference type="SUPFAM" id="SSF46894">
    <property type="entry name" value="C-terminal effector domain of the bipartite response regulators"/>
    <property type="match status" value="1"/>
</dbReference>
<dbReference type="InterPro" id="IPR016032">
    <property type="entry name" value="Sig_transdc_resp-reg_C-effctor"/>
</dbReference>
<dbReference type="AlphaFoldDB" id="A0A371X5I5"/>
<dbReference type="CDD" id="cd00383">
    <property type="entry name" value="trans_reg_C"/>
    <property type="match status" value="1"/>
</dbReference>
<dbReference type="PROSITE" id="PS50110">
    <property type="entry name" value="RESPONSE_REGULATORY"/>
    <property type="match status" value="1"/>
</dbReference>
<keyword evidence="1 3" id="KW-0238">DNA-binding</keyword>
<dbReference type="GO" id="GO:0005829">
    <property type="term" value="C:cytosol"/>
    <property type="evidence" value="ECO:0007669"/>
    <property type="project" value="TreeGrafter"/>
</dbReference>
<dbReference type="InterPro" id="IPR039420">
    <property type="entry name" value="WalR-like"/>
</dbReference>
<proteinExistence type="predicted"/>
<dbReference type="InterPro" id="IPR011006">
    <property type="entry name" value="CheY-like_superfamily"/>
</dbReference>
<dbReference type="EMBL" id="QURL01000003">
    <property type="protein sequence ID" value="RFC64482.1"/>
    <property type="molecule type" value="Genomic_DNA"/>
</dbReference>
<evidence type="ECO:0000259" key="4">
    <source>
        <dbReference type="PROSITE" id="PS50110"/>
    </source>
</evidence>
<dbReference type="InterPro" id="IPR036388">
    <property type="entry name" value="WH-like_DNA-bd_sf"/>
</dbReference>
<dbReference type="Gene3D" id="3.40.50.2300">
    <property type="match status" value="1"/>
</dbReference>
<dbReference type="GO" id="GO:0000156">
    <property type="term" value="F:phosphorelay response regulator activity"/>
    <property type="evidence" value="ECO:0007669"/>
    <property type="project" value="TreeGrafter"/>
</dbReference>
<dbReference type="Pfam" id="PF00486">
    <property type="entry name" value="Trans_reg_C"/>
    <property type="match status" value="1"/>
</dbReference>
<sequence length="224" mass="24348">MRLLLVEDSPRLTELLRETVHQAGWRIDCAGTLAEARLMVATDAYDLCVLDLGMPDGNGLDLLAAMRAAGSTLPVLVVTAIGDVDSRIAGLDAGADDYLAKPFHHREFLARCRAIARRGTTSAPILSAGRLRYDPASALLTCENTAIALAPRERQLIEILMREVGRVVSKRRLEDALSEAGDVFTTNALEVLVSRLRKRISEVEAGAEIETVRGIGYLLRSTEP</sequence>
<dbReference type="InterPro" id="IPR001789">
    <property type="entry name" value="Sig_transdc_resp-reg_receiver"/>
</dbReference>
<dbReference type="Gene3D" id="1.10.10.10">
    <property type="entry name" value="Winged helix-like DNA-binding domain superfamily/Winged helix DNA-binding domain"/>
    <property type="match status" value="1"/>
</dbReference>
<dbReference type="GO" id="GO:0032993">
    <property type="term" value="C:protein-DNA complex"/>
    <property type="evidence" value="ECO:0007669"/>
    <property type="project" value="TreeGrafter"/>
</dbReference>
<dbReference type="SMART" id="SM00448">
    <property type="entry name" value="REC"/>
    <property type="match status" value="1"/>
</dbReference>
<dbReference type="SUPFAM" id="SSF52172">
    <property type="entry name" value="CheY-like"/>
    <property type="match status" value="1"/>
</dbReference>
<organism evidence="6 7">
    <name type="scientific">Fulvimarina endophytica</name>
    <dbReference type="NCBI Taxonomy" id="2293836"/>
    <lineage>
        <taxon>Bacteria</taxon>
        <taxon>Pseudomonadati</taxon>
        <taxon>Pseudomonadota</taxon>
        <taxon>Alphaproteobacteria</taxon>
        <taxon>Hyphomicrobiales</taxon>
        <taxon>Aurantimonadaceae</taxon>
        <taxon>Fulvimarina</taxon>
    </lineage>
</organism>
<gene>
    <name evidence="6" type="ORF">DYI37_09290</name>
</gene>
<feature type="modified residue" description="4-aspartylphosphate" evidence="2">
    <location>
        <position position="51"/>
    </location>
</feature>
<evidence type="ECO:0000256" key="1">
    <source>
        <dbReference type="ARBA" id="ARBA00023125"/>
    </source>
</evidence>
<feature type="DNA-binding region" description="OmpR/PhoB-type" evidence="3">
    <location>
        <begin position="123"/>
        <end position="221"/>
    </location>
</feature>